<comment type="caution">
    <text evidence="1">The sequence shown here is derived from an EMBL/GenBank/DDBJ whole genome shotgun (WGS) entry which is preliminary data.</text>
</comment>
<protein>
    <submittedName>
        <fullName evidence="1">Uncharacterized protein</fullName>
    </submittedName>
</protein>
<evidence type="ECO:0000313" key="1">
    <source>
        <dbReference type="EMBL" id="ETO23424.1"/>
    </source>
</evidence>
<gene>
    <name evidence="1" type="ORF">RFI_13759</name>
</gene>
<sequence length="321" mass="37372">MVECDQQIEKVFVFVFFAHMFGHQQKEDNATTQLEKKQLKAKQKIHRGYVSFLKQCPSGQVLWNNITYEAKYILEEHEELLEGVLLDNYARHVELDQSMGRTHHLTESVVVYDDVDDIAIALGITQDNTRTQALQLLEREFVYLLVYATLSERHTDDFVKIHEHHLLDIFFQEIAALPEVLQWTPLVLEHVLEQLASHANDIRNGHGQAFVVYIDDMKNAMSKRQQLVLSRLKDRTVQLCKAVFARGLLQWYSDDVGLLVQLFLMRVALQLIQTLLHVATKHRSNVHNASLFQSIDVSPVWEKTVFFLLPLQNTYTHIFYC</sequence>
<dbReference type="Proteomes" id="UP000023152">
    <property type="component" value="Unassembled WGS sequence"/>
</dbReference>
<proteinExistence type="predicted"/>
<evidence type="ECO:0000313" key="2">
    <source>
        <dbReference type="Proteomes" id="UP000023152"/>
    </source>
</evidence>
<organism evidence="1 2">
    <name type="scientific">Reticulomyxa filosa</name>
    <dbReference type="NCBI Taxonomy" id="46433"/>
    <lineage>
        <taxon>Eukaryota</taxon>
        <taxon>Sar</taxon>
        <taxon>Rhizaria</taxon>
        <taxon>Retaria</taxon>
        <taxon>Foraminifera</taxon>
        <taxon>Monothalamids</taxon>
        <taxon>Reticulomyxidae</taxon>
        <taxon>Reticulomyxa</taxon>
    </lineage>
</organism>
<dbReference type="AlphaFoldDB" id="X6NCE4"/>
<reference evidence="1 2" key="1">
    <citation type="journal article" date="2013" name="Curr. Biol.">
        <title>The Genome of the Foraminiferan Reticulomyxa filosa.</title>
        <authorList>
            <person name="Glockner G."/>
            <person name="Hulsmann N."/>
            <person name="Schleicher M."/>
            <person name="Noegel A.A."/>
            <person name="Eichinger L."/>
            <person name="Gallinger C."/>
            <person name="Pawlowski J."/>
            <person name="Sierra R."/>
            <person name="Euteneuer U."/>
            <person name="Pillet L."/>
            <person name="Moustafa A."/>
            <person name="Platzer M."/>
            <person name="Groth M."/>
            <person name="Szafranski K."/>
            <person name="Schliwa M."/>
        </authorList>
    </citation>
    <scope>NUCLEOTIDE SEQUENCE [LARGE SCALE GENOMIC DNA]</scope>
</reference>
<dbReference type="EMBL" id="ASPP01009950">
    <property type="protein sequence ID" value="ETO23424.1"/>
    <property type="molecule type" value="Genomic_DNA"/>
</dbReference>
<name>X6NCE4_RETFI</name>
<accession>X6NCE4</accession>
<keyword evidence="2" id="KW-1185">Reference proteome</keyword>